<dbReference type="Pfam" id="PF16486">
    <property type="entry name" value="ArgoN"/>
    <property type="match status" value="1"/>
</dbReference>
<feature type="compositionally biased region" description="Low complexity" evidence="2">
    <location>
        <begin position="865"/>
        <end position="885"/>
    </location>
</feature>
<feature type="region of interest" description="Disordered" evidence="2">
    <location>
        <begin position="846"/>
        <end position="885"/>
    </location>
</feature>
<evidence type="ECO:0000259" key="4">
    <source>
        <dbReference type="PROSITE" id="PS50822"/>
    </source>
</evidence>
<dbReference type="Gene3D" id="2.170.260.10">
    <property type="entry name" value="paz domain"/>
    <property type="match status" value="1"/>
</dbReference>
<dbReference type="Pfam" id="PF02171">
    <property type="entry name" value="Piwi"/>
    <property type="match status" value="1"/>
</dbReference>
<dbReference type="InterPro" id="IPR032472">
    <property type="entry name" value="ArgoL2"/>
</dbReference>
<sequence>MPRQRQVEINRNVDLPVTVWAHNSGLNVEIQKRPNPSTLGREIPVALNTFNVTSLPSAPVYQYDVLLGNGEEKRPVVRKLLASKALRNSLPKPQRWIFDGNKIAYSTEKLPQELRVMVDLDAEEGRTPKPGKNNSFRVIVKATVNAVIRFDQLKAYLEGRADFGTGCLEAINFLDHLIREYPSQRLTPIKRNFYRSGGERKPLGSGAEALKGTYASVRVAHSQNGPHTLSVNVDVANGTFWTAGSLLKLVMAVLPASRDQEIAARARAEPGARNLKKLRRLHVEAKHRGNGQVDTYCIDKFVDQNAAQAKIPSENGKPAISIADYFQRQYNIRVRIDLPLVKMTKGKNTLVPMELLTVKENQRVNGKLDERQTTAMLGFAVTVPPIRWAETQKALDALDWKNDPYLSGYGLKISDQRVQAKGRLIPNPKVTFTGSDLDPKTTGRWRIDGRKFLQPNKVPLKSWGVCIIGSRNVDRATVQKFMADFVKIYISHGGKVESRNPYIHVPTNPNPATAVEETYIATGNTFKAEPQILVFILPSKDATTYGRIKKSCECRFGLASQCMQGSNVAKGQAQYISNVLMKFNAKLGGITARACGPTSKGPQGIFTKLTMIVAADVTHPPPAGQVTDEAGFSIAAIVNSQDRLATRYTARVQTNGYRVEMIQQKNWEQIWLPQLRNWVSNPQGGAGRLPEIIIYFRDGVSEGQFASVIRQELADMKDVVRKVDPKAGVKFIVIIATKRHHVRFFPQNGDKNGNALPGTLVETAVTHPYENDFFLCSHVALKGTARPVHYHVLVNEPNAPNDWIQTLIAEHSYQFMRATTPVSLFPAVYYADICALRGKYHDRAFGTPQAAAPRGRDDDKKHPGSRTPSQSKTSSSDSAPSDIPDLMTMAKGMAETMWYI</sequence>
<dbReference type="InterPro" id="IPR032474">
    <property type="entry name" value="Argonaute_N"/>
</dbReference>
<proteinExistence type="inferred from homology"/>
<feature type="domain" description="PAZ" evidence="3">
    <location>
        <begin position="258"/>
        <end position="360"/>
    </location>
</feature>
<dbReference type="Pfam" id="PF08699">
    <property type="entry name" value="ArgoL1"/>
    <property type="match status" value="1"/>
</dbReference>
<dbReference type="Proteomes" id="UP000799439">
    <property type="component" value="Unassembled WGS sequence"/>
</dbReference>
<dbReference type="PROSITE" id="PS50822">
    <property type="entry name" value="PIWI"/>
    <property type="match status" value="1"/>
</dbReference>
<evidence type="ECO:0000313" key="5">
    <source>
        <dbReference type="EMBL" id="KAF2155375.1"/>
    </source>
</evidence>
<dbReference type="InterPro" id="IPR014811">
    <property type="entry name" value="ArgoL1"/>
</dbReference>
<dbReference type="InterPro" id="IPR003100">
    <property type="entry name" value="PAZ_dom"/>
</dbReference>
<dbReference type="PANTHER" id="PTHR22891">
    <property type="entry name" value="EUKARYOTIC TRANSLATION INITIATION FACTOR 2C"/>
    <property type="match status" value="1"/>
</dbReference>
<dbReference type="Gene3D" id="3.30.420.10">
    <property type="entry name" value="Ribonuclease H-like superfamily/Ribonuclease H"/>
    <property type="match status" value="1"/>
</dbReference>
<organism evidence="5 6">
    <name type="scientific">Myriangium duriaei CBS 260.36</name>
    <dbReference type="NCBI Taxonomy" id="1168546"/>
    <lineage>
        <taxon>Eukaryota</taxon>
        <taxon>Fungi</taxon>
        <taxon>Dikarya</taxon>
        <taxon>Ascomycota</taxon>
        <taxon>Pezizomycotina</taxon>
        <taxon>Dothideomycetes</taxon>
        <taxon>Dothideomycetidae</taxon>
        <taxon>Myriangiales</taxon>
        <taxon>Myriangiaceae</taxon>
        <taxon>Myriangium</taxon>
    </lineage>
</organism>
<feature type="domain" description="Piwi" evidence="4">
    <location>
        <begin position="532"/>
        <end position="843"/>
    </location>
</feature>
<dbReference type="InterPro" id="IPR036085">
    <property type="entry name" value="PAZ_dom_sf"/>
</dbReference>
<dbReference type="SUPFAM" id="SSF53098">
    <property type="entry name" value="Ribonuclease H-like"/>
    <property type="match status" value="1"/>
</dbReference>
<dbReference type="SMART" id="SM01163">
    <property type="entry name" value="DUF1785"/>
    <property type="match status" value="1"/>
</dbReference>
<evidence type="ECO:0000256" key="1">
    <source>
        <dbReference type="RuleBase" id="RU361178"/>
    </source>
</evidence>
<name>A0A9P4J783_9PEZI</name>
<comment type="similarity">
    <text evidence="1">Belongs to the argonaute family.</text>
</comment>
<dbReference type="Pfam" id="PF02170">
    <property type="entry name" value="PAZ"/>
    <property type="match status" value="1"/>
</dbReference>
<dbReference type="InterPro" id="IPR032473">
    <property type="entry name" value="Argonaute_Mid_dom"/>
</dbReference>
<evidence type="ECO:0000259" key="3">
    <source>
        <dbReference type="PROSITE" id="PS50821"/>
    </source>
</evidence>
<dbReference type="CDD" id="cd02846">
    <property type="entry name" value="PAZ_argonaute_like"/>
    <property type="match status" value="1"/>
</dbReference>
<dbReference type="InterPro" id="IPR045246">
    <property type="entry name" value="Piwi_ago-like"/>
</dbReference>
<dbReference type="AlphaFoldDB" id="A0A9P4J783"/>
<dbReference type="Gene3D" id="3.40.50.2300">
    <property type="match status" value="1"/>
</dbReference>
<comment type="caution">
    <text evidence="5">The sequence shown here is derived from an EMBL/GenBank/DDBJ whole genome shotgun (WGS) entry which is preliminary data.</text>
</comment>
<accession>A0A9P4J783</accession>
<dbReference type="SUPFAM" id="SSF101690">
    <property type="entry name" value="PAZ domain"/>
    <property type="match status" value="1"/>
</dbReference>
<dbReference type="Pfam" id="PF16487">
    <property type="entry name" value="ArgoMid"/>
    <property type="match status" value="1"/>
</dbReference>
<dbReference type="Pfam" id="PF16488">
    <property type="entry name" value="ArgoL2"/>
    <property type="match status" value="1"/>
</dbReference>
<evidence type="ECO:0000256" key="2">
    <source>
        <dbReference type="SAM" id="MobiDB-lite"/>
    </source>
</evidence>
<dbReference type="CDD" id="cd04657">
    <property type="entry name" value="Piwi_ago-like"/>
    <property type="match status" value="1"/>
</dbReference>
<gene>
    <name evidence="5" type="ORF">K461DRAFT_222434</name>
</gene>
<dbReference type="SMART" id="SM00950">
    <property type="entry name" value="Piwi"/>
    <property type="match status" value="1"/>
</dbReference>
<dbReference type="InterPro" id="IPR003165">
    <property type="entry name" value="Piwi"/>
</dbReference>
<dbReference type="OrthoDB" id="10252740at2759"/>
<protein>
    <submittedName>
        <fullName evidence="5">Piwi-domain-containing protein</fullName>
    </submittedName>
</protein>
<evidence type="ECO:0000313" key="6">
    <source>
        <dbReference type="Proteomes" id="UP000799439"/>
    </source>
</evidence>
<dbReference type="GO" id="GO:0003723">
    <property type="term" value="F:RNA binding"/>
    <property type="evidence" value="ECO:0007669"/>
    <property type="project" value="InterPro"/>
</dbReference>
<keyword evidence="6" id="KW-1185">Reference proteome</keyword>
<dbReference type="EMBL" id="ML996083">
    <property type="protein sequence ID" value="KAF2155375.1"/>
    <property type="molecule type" value="Genomic_DNA"/>
</dbReference>
<dbReference type="InterPro" id="IPR012337">
    <property type="entry name" value="RNaseH-like_sf"/>
</dbReference>
<dbReference type="PROSITE" id="PS50821">
    <property type="entry name" value="PAZ"/>
    <property type="match status" value="1"/>
</dbReference>
<dbReference type="InterPro" id="IPR036397">
    <property type="entry name" value="RNaseH_sf"/>
</dbReference>
<reference evidence="5" key="1">
    <citation type="journal article" date="2020" name="Stud. Mycol.">
        <title>101 Dothideomycetes genomes: a test case for predicting lifestyles and emergence of pathogens.</title>
        <authorList>
            <person name="Haridas S."/>
            <person name="Albert R."/>
            <person name="Binder M."/>
            <person name="Bloem J."/>
            <person name="Labutti K."/>
            <person name="Salamov A."/>
            <person name="Andreopoulos B."/>
            <person name="Baker S."/>
            <person name="Barry K."/>
            <person name="Bills G."/>
            <person name="Bluhm B."/>
            <person name="Cannon C."/>
            <person name="Castanera R."/>
            <person name="Culley D."/>
            <person name="Daum C."/>
            <person name="Ezra D."/>
            <person name="Gonzalez J."/>
            <person name="Henrissat B."/>
            <person name="Kuo A."/>
            <person name="Liang C."/>
            <person name="Lipzen A."/>
            <person name="Lutzoni F."/>
            <person name="Magnuson J."/>
            <person name="Mondo S."/>
            <person name="Nolan M."/>
            <person name="Ohm R."/>
            <person name="Pangilinan J."/>
            <person name="Park H.-J."/>
            <person name="Ramirez L."/>
            <person name="Alfaro M."/>
            <person name="Sun H."/>
            <person name="Tritt A."/>
            <person name="Yoshinaga Y."/>
            <person name="Zwiers L.-H."/>
            <person name="Turgeon B."/>
            <person name="Goodwin S."/>
            <person name="Spatafora J."/>
            <person name="Crous P."/>
            <person name="Grigoriev I."/>
        </authorList>
    </citation>
    <scope>NUCLEOTIDE SEQUENCE</scope>
    <source>
        <strain evidence="5">CBS 260.36</strain>
    </source>
</reference>
<dbReference type="SMART" id="SM00949">
    <property type="entry name" value="PAZ"/>
    <property type="match status" value="1"/>
</dbReference>